<feature type="transmembrane region" description="Helical" evidence="8">
    <location>
        <begin position="169"/>
        <end position="189"/>
    </location>
</feature>
<feature type="transmembrane region" description="Helical" evidence="8">
    <location>
        <begin position="21"/>
        <end position="40"/>
    </location>
</feature>
<evidence type="ECO:0000256" key="2">
    <source>
        <dbReference type="ARBA" id="ARBA00007783"/>
    </source>
</evidence>
<feature type="domain" description="ABC transmembrane type-2" evidence="9">
    <location>
        <begin position="139"/>
        <end position="364"/>
    </location>
</feature>
<dbReference type="GO" id="GO:0140359">
    <property type="term" value="F:ABC-type transporter activity"/>
    <property type="evidence" value="ECO:0007669"/>
    <property type="project" value="InterPro"/>
</dbReference>
<evidence type="ECO:0000256" key="8">
    <source>
        <dbReference type="SAM" id="Phobius"/>
    </source>
</evidence>
<evidence type="ECO:0000256" key="3">
    <source>
        <dbReference type="ARBA" id="ARBA00022448"/>
    </source>
</evidence>
<keyword evidence="11" id="KW-1185">Reference proteome</keyword>
<dbReference type="GO" id="GO:0005886">
    <property type="term" value="C:plasma membrane"/>
    <property type="evidence" value="ECO:0007669"/>
    <property type="project" value="UniProtKB-SubCell"/>
</dbReference>
<evidence type="ECO:0000256" key="5">
    <source>
        <dbReference type="ARBA" id="ARBA00022692"/>
    </source>
</evidence>
<keyword evidence="3" id="KW-0813">Transport</keyword>
<name>A0A3D9FJM4_9SPHN</name>
<comment type="caution">
    <text evidence="10">The sequence shown here is derived from an EMBL/GenBank/DDBJ whole genome shotgun (WGS) entry which is preliminary data.</text>
</comment>
<evidence type="ECO:0000313" key="10">
    <source>
        <dbReference type="EMBL" id="RED17802.1"/>
    </source>
</evidence>
<dbReference type="PANTHER" id="PTHR30294:SF44">
    <property type="entry name" value="MULTIDRUG ABC TRANSPORTER PERMEASE YBHR-RELATED"/>
    <property type="match status" value="1"/>
</dbReference>
<evidence type="ECO:0000256" key="1">
    <source>
        <dbReference type="ARBA" id="ARBA00004651"/>
    </source>
</evidence>
<dbReference type="OrthoDB" id="9784671at2"/>
<comment type="similarity">
    <text evidence="2">Belongs to the ABC-2 integral membrane protein family.</text>
</comment>
<keyword evidence="7 8" id="KW-0472">Membrane</keyword>
<comment type="subcellular location">
    <subcellularLocation>
        <location evidence="1">Cell membrane</location>
        <topology evidence="1">Multi-pass membrane protein</topology>
    </subcellularLocation>
</comment>
<evidence type="ECO:0000313" key="11">
    <source>
        <dbReference type="Proteomes" id="UP000256310"/>
    </source>
</evidence>
<keyword evidence="5 8" id="KW-0812">Transmembrane</keyword>
<evidence type="ECO:0000256" key="7">
    <source>
        <dbReference type="ARBA" id="ARBA00023136"/>
    </source>
</evidence>
<dbReference type="PANTHER" id="PTHR30294">
    <property type="entry name" value="MEMBRANE COMPONENT OF ABC TRANSPORTER YHHJ-RELATED"/>
    <property type="match status" value="1"/>
</dbReference>
<dbReference type="Proteomes" id="UP000256310">
    <property type="component" value="Unassembled WGS sequence"/>
</dbReference>
<gene>
    <name evidence="10" type="ORF">DFR46_2856</name>
</gene>
<feature type="transmembrane region" description="Helical" evidence="8">
    <location>
        <begin position="249"/>
        <end position="271"/>
    </location>
</feature>
<protein>
    <submittedName>
        <fullName evidence="10">ABC-2 type transport system permease protein</fullName>
    </submittedName>
</protein>
<dbReference type="Gene3D" id="3.40.1710.10">
    <property type="entry name" value="abc type-2 transporter like domain"/>
    <property type="match status" value="1"/>
</dbReference>
<dbReference type="InterPro" id="IPR051449">
    <property type="entry name" value="ABC-2_transporter_component"/>
</dbReference>
<dbReference type="Pfam" id="PF12698">
    <property type="entry name" value="ABC2_membrane_3"/>
    <property type="match status" value="1"/>
</dbReference>
<feature type="transmembrane region" description="Helical" evidence="8">
    <location>
        <begin position="222"/>
        <end position="243"/>
    </location>
</feature>
<dbReference type="PROSITE" id="PS51012">
    <property type="entry name" value="ABC_TM2"/>
    <property type="match status" value="1"/>
</dbReference>
<dbReference type="InterPro" id="IPR013525">
    <property type="entry name" value="ABC2_TM"/>
</dbReference>
<evidence type="ECO:0000256" key="6">
    <source>
        <dbReference type="ARBA" id="ARBA00022989"/>
    </source>
</evidence>
<keyword evidence="4" id="KW-1003">Cell membrane</keyword>
<accession>A0A3D9FJM4</accession>
<sequence length="366" mass="39599">MGRLRAITIKEIWALIRDPRSRITLFIPPLIQLLIFSYAATLEVDNIDVGLLDMSAGVHSSEFASRLAGSPNFRTIKRLQSPGELRAAIDRQEVIAAIVIEADFDRRVESGQPATIGVVLDGRRSNAAQIVASYLQDIATSVGADIGPLSRAPPGGSVVTNWFNPSLDFVWFNLPGLLVLIVSVTGLSVTAQSVSRERELGTFDQLMVSPLRTHEILIGKMIPPLIVGLINGIIYLLAARLIFGVPFTGSVALFFFALTVYMLALIGVGMLVSSISQTQQQAFLGSFLATVPVVMLSGFSSPVENMPGWLQIANLVNPAQYFLVISHGLFLKAMPVGAVLAQLWPIVIIGCVTLATSAWLFRARME</sequence>
<reference evidence="10 11" key="1">
    <citation type="submission" date="2018-07" db="EMBL/GenBank/DDBJ databases">
        <title>Genomic Encyclopedia of Type Strains, Phase IV (KMG-IV): sequencing the most valuable type-strain genomes for metagenomic binning, comparative biology and taxonomic classification.</title>
        <authorList>
            <person name="Goeker M."/>
        </authorList>
    </citation>
    <scope>NUCLEOTIDE SEQUENCE [LARGE SCALE GENOMIC DNA]</scope>
    <source>
        <strain evidence="10 11">DSM 26725</strain>
    </source>
</reference>
<dbReference type="RefSeq" id="WP_116237032.1">
    <property type="nucleotide sequence ID" value="NZ_QRDP01000004.1"/>
</dbReference>
<dbReference type="EMBL" id="QRDP01000004">
    <property type="protein sequence ID" value="RED17802.1"/>
    <property type="molecule type" value="Genomic_DNA"/>
</dbReference>
<feature type="transmembrane region" description="Helical" evidence="8">
    <location>
        <begin position="343"/>
        <end position="361"/>
    </location>
</feature>
<feature type="transmembrane region" description="Helical" evidence="8">
    <location>
        <begin position="283"/>
        <end position="303"/>
    </location>
</feature>
<dbReference type="AlphaFoldDB" id="A0A3D9FJM4"/>
<proteinExistence type="inferred from homology"/>
<dbReference type="InterPro" id="IPR047817">
    <property type="entry name" value="ABC2_TM_bact-type"/>
</dbReference>
<keyword evidence="6 8" id="KW-1133">Transmembrane helix</keyword>
<evidence type="ECO:0000259" key="9">
    <source>
        <dbReference type="PROSITE" id="PS51012"/>
    </source>
</evidence>
<organism evidence="10 11">
    <name type="scientific">Parasphingopyxis lamellibrachiae</name>
    <dbReference type="NCBI Taxonomy" id="680125"/>
    <lineage>
        <taxon>Bacteria</taxon>
        <taxon>Pseudomonadati</taxon>
        <taxon>Pseudomonadota</taxon>
        <taxon>Alphaproteobacteria</taxon>
        <taxon>Sphingomonadales</taxon>
        <taxon>Sphingomonadaceae</taxon>
        <taxon>Parasphingopyxis</taxon>
    </lineage>
</organism>
<evidence type="ECO:0000256" key="4">
    <source>
        <dbReference type="ARBA" id="ARBA00022475"/>
    </source>
</evidence>